<dbReference type="SUPFAM" id="SSF56112">
    <property type="entry name" value="Protein kinase-like (PK-like)"/>
    <property type="match status" value="1"/>
</dbReference>
<dbReference type="InterPro" id="IPR000719">
    <property type="entry name" value="Prot_kinase_dom"/>
</dbReference>
<keyword evidence="2" id="KW-0830">Ubiquinone</keyword>
<evidence type="ECO:0000313" key="3">
    <source>
        <dbReference type="Proteomes" id="UP000295444"/>
    </source>
</evidence>
<organism evidence="2 3">
    <name type="scientific">Labedaea rhizosphaerae</name>
    <dbReference type="NCBI Taxonomy" id="598644"/>
    <lineage>
        <taxon>Bacteria</taxon>
        <taxon>Bacillati</taxon>
        <taxon>Actinomycetota</taxon>
        <taxon>Actinomycetes</taxon>
        <taxon>Pseudonocardiales</taxon>
        <taxon>Pseudonocardiaceae</taxon>
        <taxon>Labedaea</taxon>
    </lineage>
</organism>
<dbReference type="GO" id="GO:0005524">
    <property type="term" value="F:ATP binding"/>
    <property type="evidence" value="ECO:0007669"/>
    <property type="project" value="InterPro"/>
</dbReference>
<evidence type="ECO:0000313" key="2">
    <source>
        <dbReference type="EMBL" id="TDQ00317.1"/>
    </source>
</evidence>
<comment type="caution">
    <text evidence="2">The sequence shown here is derived from an EMBL/GenBank/DDBJ whole genome shotgun (WGS) entry which is preliminary data.</text>
</comment>
<sequence>MNQFSVRRVLRVTWLVVAAAPRLLAAFAGPRERRRGRVAAELCGLLERAGGAFIKAGQLIGTRVDLIGETMARSLSKLQDEVAGMTAAELAQALRDAPEPVRRHVLEAGSPVASGSIASVYRVRIGDRVLAVKVLRPGVRTVIAADMAILRAGAAFAAHLPGFRRAPLADIMDQLGESLVAQTDFVAEAENLERLRAHLAVVAGVAVPAVVRELCAEGVITMEFIDDLRHGSIELLPVTAREAGVATLVRATYRLLFVAGFVHADLHQGNTYFRADGTIVVLDAGFTYQLSPAARRSFTEFFAGMIRADGEACADILYGTVRGAAPGADVGAFRRDIAELVMRNTGNAVRDFSLPKFCFELFAVQRRHGLYAEPAFIFPMLCLLSLEGVVKAHHPAMEFQIEAAPFVMQGMLADQA</sequence>
<protein>
    <submittedName>
        <fullName evidence="2">Ubiquinone biosynthesis protein</fullName>
    </submittedName>
</protein>
<dbReference type="InterPro" id="IPR052402">
    <property type="entry name" value="ADCK_kinase"/>
</dbReference>
<evidence type="ECO:0000259" key="1">
    <source>
        <dbReference type="PROSITE" id="PS50011"/>
    </source>
</evidence>
<reference evidence="2 3" key="1">
    <citation type="submission" date="2019-03" db="EMBL/GenBank/DDBJ databases">
        <title>Genomic Encyclopedia of Type Strains, Phase IV (KMG-IV): sequencing the most valuable type-strain genomes for metagenomic binning, comparative biology and taxonomic classification.</title>
        <authorList>
            <person name="Goeker M."/>
        </authorList>
    </citation>
    <scope>NUCLEOTIDE SEQUENCE [LARGE SCALE GENOMIC DNA]</scope>
    <source>
        <strain evidence="2 3">DSM 45361</strain>
    </source>
</reference>
<accession>A0A4R6SFP3</accession>
<dbReference type="Proteomes" id="UP000295444">
    <property type="component" value="Unassembled WGS sequence"/>
</dbReference>
<dbReference type="PANTHER" id="PTHR45890:SF1">
    <property type="entry name" value="AARF DOMAIN CONTAINING KINASE 2"/>
    <property type="match status" value="1"/>
</dbReference>
<dbReference type="InterPro" id="IPR004147">
    <property type="entry name" value="ABC1_dom"/>
</dbReference>
<dbReference type="AlphaFoldDB" id="A0A4R6SFP3"/>
<keyword evidence="3" id="KW-1185">Reference proteome</keyword>
<dbReference type="CDD" id="cd05121">
    <property type="entry name" value="ABC1_ADCK3-like"/>
    <property type="match status" value="1"/>
</dbReference>
<feature type="domain" description="Protein kinase" evidence="1">
    <location>
        <begin position="106"/>
        <end position="416"/>
    </location>
</feature>
<dbReference type="GO" id="GO:0004672">
    <property type="term" value="F:protein kinase activity"/>
    <property type="evidence" value="ECO:0007669"/>
    <property type="project" value="InterPro"/>
</dbReference>
<dbReference type="InterPro" id="IPR011009">
    <property type="entry name" value="Kinase-like_dom_sf"/>
</dbReference>
<gene>
    <name evidence="2" type="ORF">EV186_102178</name>
</gene>
<dbReference type="EMBL" id="SNXZ01000002">
    <property type="protein sequence ID" value="TDQ00317.1"/>
    <property type="molecule type" value="Genomic_DNA"/>
</dbReference>
<dbReference type="Pfam" id="PF03109">
    <property type="entry name" value="ABC1"/>
    <property type="match status" value="1"/>
</dbReference>
<name>A0A4R6SFP3_LABRH</name>
<dbReference type="PANTHER" id="PTHR45890">
    <property type="entry name" value="AARF DOMAIN CONTAINING KINASE 2 (PREDICTED)"/>
    <property type="match status" value="1"/>
</dbReference>
<proteinExistence type="predicted"/>
<dbReference type="RefSeq" id="WP_166659107.1">
    <property type="nucleotide sequence ID" value="NZ_SNXZ01000002.1"/>
</dbReference>
<dbReference type="PROSITE" id="PS50011">
    <property type="entry name" value="PROTEIN_KINASE_DOM"/>
    <property type="match status" value="1"/>
</dbReference>